<protein>
    <submittedName>
        <fullName evidence="2">Uncharacterized protein</fullName>
    </submittedName>
</protein>
<feature type="transmembrane region" description="Helical" evidence="1">
    <location>
        <begin position="89"/>
        <end position="106"/>
    </location>
</feature>
<name>A0A5B1CDB9_9BACT</name>
<dbReference type="AlphaFoldDB" id="A0A5B1CDB9"/>
<keyword evidence="1" id="KW-1133">Transmembrane helix</keyword>
<keyword evidence="1" id="KW-0812">Transmembrane</keyword>
<keyword evidence="1" id="KW-0472">Membrane</keyword>
<feature type="transmembrane region" description="Helical" evidence="1">
    <location>
        <begin position="27"/>
        <end position="50"/>
    </location>
</feature>
<gene>
    <name evidence="2" type="ORF">LF1_52620</name>
</gene>
<dbReference type="Proteomes" id="UP000322699">
    <property type="component" value="Unassembled WGS sequence"/>
</dbReference>
<sequence length="107" mass="11294">MNTDPYSPSSTTEERAVPVASRNLSEMYSWGATGCLVICALILMFGDIGFDKPGRFGLDFDHAILLIAISLLALLSGLIAVYIARSLLSGLALLASAFLVILGIMAS</sequence>
<accession>A0A5B1CDB9</accession>
<proteinExistence type="predicted"/>
<feature type="transmembrane region" description="Helical" evidence="1">
    <location>
        <begin position="62"/>
        <end position="83"/>
    </location>
</feature>
<evidence type="ECO:0000313" key="3">
    <source>
        <dbReference type="Proteomes" id="UP000322699"/>
    </source>
</evidence>
<dbReference type="EMBL" id="VRLW01000002">
    <property type="protein sequence ID" value="KAA1257413.1"/>
    <property type="molecule type" value="Genomic_DNA"/>
</dbReference>
<evidence type="ECO:0000256" key="1">
    <source>
        <dbReference type="SAM" id="Phobius"/>
    </source>
</evidence>
<comment type="caution">
    <text evidence="2">The sequence shown here is derived from an EMBL/GenBank/DDBJ whole genome shotgun (WGS) entry which is preliminary data.</text>
</comment>
<evidence type="ECO:0000313" key="2">
    <source>
        <dbReference type="EMBL" id="KAA1257413.1"/>
    </source>
</evidence>
<organism evidence="2 3">
    <name type="scientific">Rubripirellula obstinata</name>
    <dbReference type="NCBI Taxonomy" id="406547"/>
    <lineage>
        <taxon>Bacteria</taxon>
        <taxon>Pseudomonadati</taxon>
        <taxon>Planctomycetota</taxon>
        <taxon>Planctomycetia</taxon>
        <taxon>Pirellulales</taxon>
        <taxon>Pirellulaceae</taxon>
        <taxon>Rubripirellula</taxon>
    </lineage>
</organism>
<reference evidence="2 3" key="1">
    <citation type="submission" date="2019-08" db="EMBL/GenBank/DDBJ databases">
        <title>Deep-cultivation of Planctomycetes and their phenomic and genomic characterization uncovers novel biology.</title>
        <authorList>
            <person name="Wiegand S."/>
            <person name="Jogler M."/>
            <person name="Boedeker C."/>
            <person name="Pinto D."/>
            <person name="Vollmers J."/>
            <person name="Rivas-Marin E."/>
            <person name="Kohn T."/>
            <person name="Peeters S.H."/>
            <person name="Heuer A."/>
            <person name="Rast P."/>
            <person name="Oberbeckmann S."/>
            <person name="Bunk B."/>
            <person name="Jeske O."/>
            <person name="Meyerdierks A."/>
            <person name="Storesund J.E."/>
            <person name="Kallscheuer N."/>
            <person name="Luecker S."/>
            <person name="Lage O.M."/>
            <person name="Pohl T."/>
            <person name="Merkel B.J."/>
            <person name="Hornburger P."/>
            <person name="Mueller R.-W."/>
            <person name="Bruemmer F."/>
            <person name="Labrenz M."/>
            <person name="Spormann A.M."/>
            <person name="Op Den Camp H."/>
            <person name="Overmann J."/>
            <person name="Amann R."/>
            <person name="Jetten M.S.M."/>
            <person name="Mascher T."/>
            <person name="Medema M.H."/>
            <person name="Devos D.P."/>
            <person name="Kaster A.-K."/>
            <person name="Ovreas L."/>
            <person name="Rohde M."/>
            <person name="Galperin M.Y."/>
            <person name="Jogler C."/>
        </authorList>
    </citation>
    <scope>NUCLEOTIDE SEQUENCE [LARGE SCALE GENOMIC DNA]</scope>
    <source>
        <strain evidence="2 3">LF1</strain>
    </source>
</reference>
<keyword evidence="3" id="KW-1185">Reference proteome</keyword>
<dbReference type="RefSeq" id="WP_149753223.1">
    <property type="nucleotide sequence ID" value="NZ_LWSK01000217.1"/>
</dbReference>